<proteinExistence type="predicted"/>
<evidence type="ECO:0000313" key="1">
    <source>
        <dbReference type="EMBL" id="KZT39527.1"/>
    </source>
</evidence>
<organism evidence="1 2">
    <name type="scientific">Sistotremastrum suecicum HHB10207 ss-3</name>
    <dbReference type="NCBI Taxonomy" id="1314776"/>
    <lineage>
        <taxon>Eukaryota</taxon>
        <taxon>Fungi</taxon>
        <taxon>Dikarya</taxon>
        <taxon>Basidiomycota</taxon>
        <taxon>Agaricomycotina</taxon>
        <taxon>Agaricomycetes</taxon>
        <taxon>Sistotremastrales</taxon>
        <taxon>Sistotremastraceae</taxon>
        <taxon>Sistotremastrum</taxon>
    </lineage>
</organism>
<dbReference type="Proteomes" id="UP000076798">
    <property type="component" value="Unassembled WGS sequence"/>
</dbReference>
<dbReference type="EMBL" id="KV428044">
    <property type="protein sequence ID" value="KZT39527.1"/>
    <property type="molecule type" value="Genomic_DNA"/>
</dbReference>
<keyword evidence="2" id="KW-1185">Reference proteome</keyword>
<evidence type="ECO:0000313" key="2">
    <source>
        <dbReference type="Proteomes" id="UP000076798"/>
    </source>
</evidence>
<name>A0A166EF81_9AGAM</name>
<protein>
    <submittedName>
        <fullName evidence="1">Uncharacterized protein</fullName>
    </submittedName>
</protein>
<gene>
    <name evidence="1" type="ORF">SISSUDRAFT_1118862</name>
</gene>
<sequence length="137" mass="14308">MSHTQLIETDPNVQLPGDKPANVGSHFSDAVPATVVLTDAQAIITFGISATGIALNAAPATYGLPVGFGRLTIPGLLYFGSQSDLQGYCDISGSVRAGYLYMKFSRNGNWFASFNSNGVVGNGTTCIFVGPAEWASQ</sequence>
<dbReference type="AlphaFoldDB" id="A0A166EF81"/>
<reference evidence="1 2" key="1">
    <citation type="journal article" date="2016" name="Mol. Biol. Evol.">
        <title>Comparative Genomics of Early-Diverging Mushroom-Forming Fungi Provides Insights into the Origins of Lignocellulose Decay Capabilities.</title>
        <authorList>
            <person name="Nagy L.G."/>
            <person name="Riley R."/>
            <person name="Tritt A."/>
            <person name="Adam C."/>
            <person name="Daum C."/>
            <person name="Floudas D."/>
            <person name="Sun H."/>
            <person name="Yadav J.S."/>
            <person name="Pangilinan J."/>
            <person name="Larsson K.H."/>
            <person name="Matsuura K."/>
            <person name="Barry K."/>
            <person name="Labutti K."/>
            <person name="Kuo R."/>
            <person name="Ohm R.A."/>
            <person name="Bhattacharya S.S."/>
            <person name="Shirouzu T."/>
            <person name="Yoshinaga Y."/>
            <person name="Martin F.M."/>
            <person name="Grigoriev I.V."/>
            <person name="Hibbett D.S."/>
        </authorList>
    </citation>
    <scope>NUCLEOTIDE SEQUENCE [LARGE SCALE GENOMIC DNA]</scope>
    <source>
        <strain evidence="1 2">HHB10207 ss-3</strain>
    </source>
</reference>
<accession>A0A166EF81</accession>